<dbReference type="InterPro" id="IPR008380">
    <property type="entry name" value="HAD-SF_hydro_IG_5-nucl"/>
</dbReference>
<evidence type="ECO:0000256" key="2">
    <source>
        <dbReference type="ARBA" id="ARBA00022723"/>
    </source>
</evidence>
<evidence type="ECO:0000313" key="6">
    <source>
        <dbReference type="Proteomes" id="UP000243217"/>
    </source>
</evidence>
<gene>
    <name evidence="5" type="ORF">THRCLA_02085</name>
</gene>
<keyword evidence="3" id="KW-0378">Hydrolase</keyword>
<dbReference type="GO" id="GO:0008253">
    <property type="term" value="F:5'-nucleotidase activity"/>
    <property type="evidence" value="ECO:0007669"/>
    <property type="project" value="TreeGrafter"/>
</dbReference>
<keyword evidence="2" id="KW-0479">Metal-binding</keyword>
<keyword evidence="4" id="KW-0460">Magnesium</keyword>
<dbReference type="EMBL" id="JNBS01000412">
    <property type="protein sequence ID" value="OQS05827.1"/>
    <property type="molecule type" value="Genomic_DNA"/>
</dbReference>
<evidence type="ECO:0000256" key="3">
    <source>
        <dbReference type="ARBA" id="ARBA00022801"/>
    </source>
</evidence>
<comment type="similarity">
    <text evidence="1">Belongs to the 5'(3')-deoxyribonucleotidase family.</text>
</comment>
<dbReference type="OrthoDB" id="10252832at2759"/>
<evidence type="ECO:0000313" key="5">
    <source>
        <dbReference type="EMBL" id="OQS05827.1"/>
    </source>
</evidence>
<reference evidence="5 6" key="1">
    <citation type="journal article" date="2014" name="Genome Biol. Evol.">
        <title>The secreted proteins of Achlya hypogyna and Thraustotheca clavata identify the ancestral oomycete secretome and reveal gene acquisitions by horizontal gene transfer.</title>
        <authorList>
            <person name="Misner I."/>
            <person name="Blouin N."/>
            <person name="Leonard G."/>
            <person name="Richards T.A."/>
            <person name="Lane C.E."/>
        </authorList>
    </citation>
    <scope>NUCLEOTIDE SEQUENCE [LARGE SCALE GENOMIC DNA]</scope>
    <source>
        <strain evidence="5 6">ATCC 34112</strain>
    </source>
</reference>
<keyword evidence="6" id="KW-1185">Reference proteome</keyword>
<name>A0A1W0A6B4_9STRA</name>
<evidence type="ECO:0000256" key="1">
    <source>
        <dbReference type="ARBA" id="ARBA00009589"/>
    </source>
</evidence>
<comment type="caution">
    <text evidence="5">The sequence shown here is derived from an EMBL/GenBank/DDBJ whole genome shotgun (WGS) entry which is preliminary data.</text>
</comment>
<dbReference type="PANTHER" id="PTHR12103:SF12">
    <property type="entry name" value="FI20020P1"/>
    <property type="match status" value="1"/>
</dbReference>
<dbReference type="AlphaFoldDB" id="A0A1W0A6B4"/>
<dbReference type="InterPro" id="IPR036412">
    <property type="entry name" value="HAD-like_sf"/>
</dbReference>
<dbReference type="Pfam" id="PF05761">
    <property type="entry name" value="5_nucleotid"/>
    <property type="match status" value="1"/>
</dbReference>
<dbReference type="Proteomes" id="UP000243217">
    <property type="component" value="Unassembled WGS sequence"/>
</dbReference>
<sequence>MELWDDIDPMVKGVMQDVETNMTVERLVECVARYEIVSKWMGELLSLVGAIALERGTNVKLCLEMLHSIREKLPRNKSSIVPTKDASVIMKTVLAILQEKIPKLNLTTEDIWKSILWPLSADQPQEIRCNVVKCILQQGCVVLLKILLALFRYHRSMILKSSKHDDLCSLFKTTSIEESQKRWSAIFHSLNSNTDTHLYDNKVHATWLTFFETPRNKDKTFLKKYDYIGFDIDGTLVKYDSKTILADSFEFCRLRLIEIYPPLADYKSPRWLPEIANRSIAIDIDQGNFILLMEDESILYAYHGGTLLSPAQLWQSYPQGKAPTSVIFLYTIHEVVFAPIFAWLIQSVHSADTSPYKSLASVVRNCAVQYHNQHGLTIQPGKWIRRCSTTKSLVNQWSKTHQLFIITNSTWNHADTVLTQALGTSHWLQYFAFIITSASKETFFRPVADTPPRPFLKLVEDGPKAFAASPLPIKGKDLRYTGGHVCYIGDHRIHDIELPREHCGWDTIAILEELDVLPIE</sequence>
<dbReference type="Gene3D" id="3.40.50.1000">
    <property type="entry name" value="HAD superfamily/HAD-like"/>
    <property type="match status" value="1"/>
</dbReference>
<evidence type="ECO:0000256" key="4">
    <source>
        <dbReference type="ARBA" id="ARBA00022842"/>
    </source>
</evidence>
<dbReference type="GO" id="GO:0046872">
    <property type="term" value="F:metal ion binding"/>
    <property type="evidence" value="ECO:0007669"/>
    <property type="project" value="UniProtKB-KW"/>
</dbReference>
<dbReference type="STRING" id="74557.A0A1W0A6B4"/>
<organism evidence="5 6">
    <name type="scientific">Thraustotheca clavata</name>
    <dbReference type="NCBI Taxonomy" id="74557"/>
    <lineage>
        <taxon>Eukaryota</taxon>
        <taxon>Sar</taxon>
        <taxon>Stramenopiles</taxon>
        <taxon>Oomycota</taxon>
        <taxon>Saprolegniomycetes</taxon>
        <taxon>Saprolegniales</taxon>
        <taxon>Achlyaceae</taxon>
        <taxon>Thraustotheca</taxon>
    </lineage>
</organism>
<dbReference type="SUPFAM" id="SSF56784">
    <property type="entry name" value="HAD-like"/>
    <property type="match status" value="1"/>
</dbReference>
<protein>
    <submittedName>
        <fullName evidence="5">Uncharacterized protein</fullName>
    </submittedName>
</protein>
<dbReference type="PANTHER" id="PTHR12103">
    <property type="entry name" value="5'-NUCLEOTIDASE DOMAIN-CONTAINING"/>
    <property type="match status" value="1"/>
</dbReference>
<dbReference type="InterPro" id="IPR023214">
    <property type="entry name" value="HAD_sf"/>
</dbReference>
<proteinExistence type="inferred from homology"/>
<accession>A0A1W0A6B4</accession>